<protein>
    <submittedName>
        <fullName evidence="11">Amino acid ABC transporter membrane protein 2, PAAT family</fullName>
    </submittedName>
</protein>
<dbReference type="InterPro" id="IPR035906">
    <property type="entry name" value="MetI-like_sf"/>
</dbReference>
<dbReference type="InterPro" id="IPR000515">
    <property type="entry name" value="MetI-like"/>
</dbReference>
<dbReference type="PANTHER" id="PTHR30614">
    <property type="entry name" value="MEMBRANE COMPONENT OF AMINO ACID ABC TRANSPORTER"/>
    <property type="match status" value="1"/>
</dbReference>
<evidence type="ECO:0000256" key="5">
    <source>
        <dbReference type="ARBA" id="ARBA00022692"/>
    </source>
</evidence>
<sequence>MTDVFTTLQWSDLIFLLEGAWKTVQISVVSILLGTLLGMVFGWLMSLNNKLITFAVMAVLDVFRSVPLLIQLILFDSFVAIAGFPLPAFWSGTIVLIIYTASLVAVVVHSGIDSVPAGLRAAARCLGMSYWQEMRHVTTPVGLRTAFPSWLGVALATIKDSALVSAIGYVELLRASQILNTRTQESVKIMLLVGLIYFIISYPLSRLGARYEQRQKS</sequence>
<keyword evidence="6" id="KW-0029">Amino-acid transport</keyword>
<evidence type="ECO:0000256" key="3">
    <source>
        <dbReference type="ARBA" id="ARBA00022448"/>
    </source>
</evidence>
<dbReference type="AlphaFoldDB" id="A0A1G7FKR0"/>
<comment type="similarity">
    <text evidence="2">Belongs to the binding-protein-dependent transport system permease family. HisMQ subfamily.</text>
</comment>
<evidence type="ECO:0000256" key="7">
    <source>
        <dbReference type="ARBA" id="ARBA00022989"/>
    </source>
</evidence>
<proteinExistence type="inferred from homology"/>
<dbReference type="PANTHER" id="PTHR30614:SF0">
    <property type="entry name" value="L-CYSTINE TRANSPORT SYSTEM PERMEASE PROTEIN TCYL"/>
    <property type="match status" value="1"/>
</dbReference>
<dbReference type="InterPro" id="IPR043429">
    <property type="entry name" value="ArtM/GltK/GlnP/TcyL/YhdX-like"/>
</dbReference>
<dbReference type="CDD" id="cd06261">
    <property type="entry name" value="TM_PBP2"/>
    <property type="match status" value="1"/>
</dbReference>
<gene>
    <name evidence="11" type="ORF">SAMN04488117_101122</name>
</gene>
<accession>A0A1G7FKR0</accession>
<keyword evidence="3 9" id="KW-0813">Transport</keyword>
<dbReference type="InterPro" id="IPR010065">
    <property type="entry name" value="AA_ABC_transptr_permease_3TM"/>
</dbReference>
<dbReference type="EMBL" id="FNBL01000001">
    <property type="protein sequence ID" value="SDE76225.1"/>
    <property type="molecule type" value="Genomic_DNA"/>
</dbReference>
<feature type="transmembrane region" description="Helical" evidence="9">
    <location>
        <begin position="189"/>
        <end position="209"/>
    </location>
</feature>
<evidence type="ECO:0000256" key="2">
    <source>
        <dbReference type="ARBA" id="ARBA00010072"/>
    </source>
</evidence>
<evidence type="ECO:0000259" key="10">
    <source>
        <dbReference type="PROSITE" id="PS50928"/>
    </source>
</evidence>
<dbReference type="Gene3D" id="1.10.3720.10">
    <property type="entry name" value="MetI-like"/>
    <property type="match status" value="1"/>
</dbReference>
<keyword evidence="7 9" id="KW-1133">Transmembrane helix</keyword>
<organism evidence="11 12">
    <name type="scientific">Celeribacter baekdonensis</name>
    <dbReference type="NCBI Taxonomy" id="875171"/>
    <lineage>
        <taxon>Bacteria</taxon>
        <taxon>Pseudomonadati</taxon>
        <taxon>Pseudomonadota</taxon>
        <taxon>Alphaproteobacteria</taxon>
        <taxon>Rhodobacterales</taxon>
        <taxon>Roseobacteraceae</taxon>
        <taxon>Celeribacter</taxon>
    </lineage>
</organism>
<dbReference type="OrthoDB" id="9814902at2"/>
<evidence type="ECO:0000313" key="12">
    <source>
        <dbReference type="Proteomes" id="UP000182284"/>
    </source>
</evidence>
<keyword evidence="4" id="KW-1003">Cell membrane</keyword>
<evidence type="ECO:0000313" key="11">
    <source>
        <dbReference type="EMBL" id="SDE76225.1"/>
    </source>
</evidence>
<reference evidence="11 12" key="1">
    <citation type="submission" date="2016-10" db="EMBL/GenBank/DDBJ databases">
        <authorList>
            <person name="de Groot N.N."/>
        </authorList>
    </citation>
    <scope>NUCLEOTIDE SEQUENCE [LARGE SCALE GENOMIC DNA]</scope>
    <source>
        <strain evidence="11 12">DSM 27375</strain>
    </source>
</reference>
<dbReference type="Proteomes" id="UP000182284">
    <property type="component" value="Unassembled WGS sequence"/>
</dbReference>
<dbReference type="GO" id="GO:0043190">
    <property type="term" value="C:ATP-binding cassette (ABC) transporter complex"/>
    <property type="evidence" value="ECO:0007669"/>
    <property type="project" value="InterPro"/>
</dbReference>
<evidence type="ECO:0000256" key="4">
    <source>
        <dbReference type="ARBA" id="ARBA00022475"/>
    </source>
</evidence>
<dbReference type="RefSeq" id="WP_074640062.1">
    <property type="nucleotide sequence ID" value="NZ_FNBL01000001.1"/>
</dbReference>
<keyword evidence="5 9" id="KW-0812">Transmembrane</keyword>
<name>A0A1G7FKR0_9RHOB</name>
<dbReference type="SUPFAM" id="SSF161098">
    <property type="entry name" value="MetI-like"/>
    <property type="match status" value="1"/>
</dbReference>
<evidence type="ECO:0000256" key="8">
    <source>
        <dbReference type="ARBA" id="ARBA00023136"/>
    </source>
</evidence>
<feature type="transmembrane region" description="Helical" evidence="9">
    <location>
        <begin position="20"/>
        <end position="44"/>
    </location>
</feature>
<dbReference type="Pfam" id="PF00528">
    <property type="entry name" value="BPD_transp_1"/>
    <property type="match status" value="1"/>
</dbReference>
<dbReference type="PROSITE" id="PS50928">
    <property type="entry name" value="ABC_TM1"/>
    <property type="match status" value="1"/>
</dbReference>
<feature type="transmembrane region" description="Helical" evidence="9">
    <location>
        <begin position="51"/>
        <end position="75"/>
    </location>
</feature>
<feature type="transmembrane region" description="Helical" evidence="9">
    <location>
        <begin position="87"/>
        <end position="108"/>
    </location>
</feature>
<evidence type="ECO:0000256" key="9">
    <source>
        <dbReference type="RuleBase" id="RU363032"/>
    </source>
</evidence>
<comment type="subcellular location">
    <subcellularLocation>
        <location evidence="1">Cell inner membrane</location>
        <topology evidence="1">Multi-pass membrane protein</topology>
    </subcellularLocation>
    <subcellularLocation>
        <location evidence="9">Cell membrane</location>
        <topology evidence="9">Multi-pass membrane protein</topology>
    </subcellularLocation>
</comment>
<keyword evidence="8 9" id="KW-0472">Membrane</keyword>
<evidence type="ECO:0000256" key="1">
    <source>
        <dbReference type="ARBA" id="ARBA00004429"/>
    </source>
</evidence>
<feature type="domain" description="ABC transmembrane type-1" evidence="10">
    <location>
        <begin position="20"/>
        <end position="208"/>
    </location>
</feature>
<evidence type="ECO:0000256" key="6">
    <source>
        <dbReference type="ARBA" id="ARBA00022970"/>
    </source>
</evidence>
<dbReference type="NCBIfam" id="TIGR01726">
    <property type="entry name" value="HEQRo_perm_3TM"/>
    <property type="match status" value="1"/>
</dbReference>
<dbReference type="GO" id="GO:0015184">
    <property type="term" value="F:L-cystine transmembrane transporter activity"/>
    <property type="evidence" value="ECO:0007669"/>
    <property type="project" value="TreeGrafter"/>
</dbReference>